<evidence type="ECO:0000256" key="9">
    <source>
        <dbReference type="ARBA" id="ARBA00023157"/>
    </source>
</evidence>
<dbReference type="Proteomes" id="UP000694701">
    <property type="component" value="Unplaced"/>
</dbReference>
<evidence type="ECO:0000256" key="1">
    <source>
        <dbReference type="ARBA" id="ARBA00004609"/>
    </source>
</evidence>
<evidence type="ECO:0000256" key="10">
    <source>
        <dbReference type="ARBA" id="ARBA00023180"/>
    </source>
</evidence>
<evidence type="ECO:0000256" key="2">
    <source>
        <dbReference type="ARBA" id="ARBA00009812"/>
    </source>
</evidence>
<protein>
    <recommendedName>
        <fullName evidence="18">Contactin 1</fullName>
    </recommendedName>
</protein>
<comment type="subcellular location">
    <subcellularLocation>
        <location evidence="1">Cell membrane</location>
        <topology evidence="1">Lipid-anchor</topology>
        <topology evidence="1">GPI-anchor</topology>
    </subcellularLocation>
</comment>
<keyword evidence="12" id="KW-0393">Immunoglobulin domain</keyword>
<evidence type="ECO:0000256" key="11">
    <source>
        <dbReference type="ARBA" id="ARBA00023288"/>
    </source>
</evidence>
<dbReference type="InterPro" id="IPR003961">
    <property type="entry name" value="FN3_dom"/>
</dbReference>
<dbReference type="InterPro" id="IPR003598">
    <property type="entry name" value="Ig_sub2"/>
</dbReference>
<feature type="signal peptide" evidence="13">
    <location>
        <begin position="1"/>
        <end position="25"/>
    </location>
</feature>
<keyword evidence="11" id="KW-0449">Lipoprotein</keyword>
<dbReference type="InterPro" id="IPR013151">
    <property type="entry name" value="Immunoglobulin_dom"/>
</dbReference>
<feature type="domain" description="Fibronectin type-III" evidence="15">
    <location>
        <begin position="593"/>
        <end position="692"/>
    </location>
</feature>
<keyword evidence="7" id="KW-0130">Cell adhesion</keyword>
<dbReference type="Ensembl" id="ENSCCRT00020082582.1">
    <property type="protein sequence ID" value="ENSCCRP00020075295.1"/>
    <property type="gene ID" value="ENSCCRG00020035098.1"/>
</dbReference>
<dbReference type="InterPro" id="IPR007110">
    <property type="entry name" value="Ig-like_dom"/>
</dbReference>
<comment type="similarity">
    <text evidence="2">Belongs to the immunoglobulin superfamily. Contactin family.</text>
</comment>
<dbReference type="FunFam" id="2.60.40.10:FF:000004">
    <property type="entry name" value="DCC isoform 1"/>
    <property type="match status" value="1"/>
</dbReference>
<name>A0A8C2PQ86_CYPCA</name>
<evidence type="ECO:0000313" key="17">
    <source>
        <dbReference type="Proteomes" id="UP000694701"/>
    </source>
</evidence>
<dbReference type="FunFam" id="2.60.40.10:FF:000035">
    <property type="entry name" value="Contactin 1"/>
    <property type="match status" value="1"/>
</dbReference>
<evidence type="ECO:0000259" key="14">
    <source>
        <dbReference type="PROSITE" id="PS50835"/>
    </source>
</evidence>
<evidence type="ECO:0000256" key="5">
    <source>
        <dbReference type="ARBA" id="ARBA00022729"/>
    </source>
</evidence>
<keyword evidence="4" id="KW-0336">GPI-anchor</keyword>
<dbReference type="Pfam" id="PF07679">
    <property type="entry name" value="I-set"/>
    <property type="match status" value="2"/>
</dbReference>
<dbReference type="Gene3D" id="2.60.40.10">
    <property type="entry name" value="Immunoglobulins"/>
    <property type="match status" value="9"/>
</dbReference>
<dbReference type="AlphaFoldDB" id="A0A8C2PQ86"/>
<feature type="chain" id="PRO_5034734110" description="Contactin 1" evidence="13">
    <location>
        <begin position="26"/>
        <end position="988"/>
    </location>
</feature>
<evidence type="ECO:0000259" key="15">
    <source>
        <dbReference type="PROSITE" id="PS50853"/>
    </source>
</evidence>
<proteinExistence type="inferred from homology"/>
<feature type="domain" description="Ig-like" evidence="14">
    <location>
        <begin position="136"/>
        <end position="223"/>
    </location>
</feature>
<feature type="domain" description="Ig-like" evidence="14">
    <location>
        <begin position="239"/>
        <end position="325"/>
    </location>
</feature>
<sequence length="988" mass="109765">MSHSSCCVLLSVSLALCCRLWSVCADFPAVFGDESSGFGPVFEEQPVDTIYPEESPENKIMMSCRTRANPPATYRWRLNNTEIVIGNDDHYSLMGGNLVISVPDKSKHAGNYSCLASNEFGTLVSQKASVQFGYLDMFSTDEREAVYVKEGQGAVLLCDPPPHFPADLFFRWILNEFPEFISLDKRRFVSQTTGNLYISTVRASDSGNYSCFVSSPSIAKSVFSKFIPLVPIAEREKYPADIKVKSPDTYTLLGQNVTLECFALGNPIPQIRWRKLDGDLPVHRHNISMAGSLLHLYDIQYEDEGLYECEADNSKGKDRHRVHLYVEGAPEWVEKISSSERDIGGDYIMSCLASGKPKPHVHFLKNGRMVPLTLRTQILRNTASSSTECVVFLASAPSFEWNPVKPKLLGAKNGRVVIDCKPRAAPRPSISWSKGTELLHNSSRIFIWPDGSLELLNITKSDEGKYICFAENDRGRANSSGSLSVTDATKITLAPSNADVSVGKSARMECATSHDPTLDLTFIWSLDTHVIDFDQDREHYEHKMVNSTGTSSSELLISNTQLRHAGRYSCTAQTPVDNVTASAELVVRGPPGPPGGVRVEEVTTNRVRVIWSHGTDNLSPISKYTIQYRDVREQQEWREASTSPVNVEGNAEMASVINLTPWTEYEFRVIATNTLGTGPPSDPSPKITTREASEFLLSSSEETITCPVQPQYYYGSNFGYIIAFKPHNDPEWMTVTVTDPQAQKYVHKDSKIPPSTRFEVKMKAFNSQGEGPFSVSAFIYSAQDVPAEAPTVIEARTLSATEAVVSWVPVQLQTVEGYQVRYWRESVENEASAQRALVSSRENHTRLDNMKPNSHYLIEVRAYNGAGYGPASQRHKIYTKKAPPSRPPKIIGTKMNYSGTTINIAWEQVEPLANESTVEGYKVLYRQEGQPSGMLYTTVKQSIDLPMKKGDYLVEVRAHSEGGDGAVAQVRIAGKTTFTLVHKDITVH</sequence>
<evidence type="ECO:0000256" key="3">
    <source>
        <dbReference type="ARBA" id="ARBA00022475"/>
    </source>
</evidence>
<dbReference type="PROSITE" id="PS50853">
    <property type="entry name" value="FN3"/>
    <property type="match status" value="2"/>
</dbReference>
<organism evidence="16 17">
    <name type="scientific">Cyprinus carpio</name>
    <name type="common">Common carp</name>
    <dbReference type="NCBI Taxonomy" id="7962"/>
    <lineage>
        <taxon>Eukaryota</taxon>
        <taxon>Metazoa</taxon>
        <taxon>Chordata</taxon>
        <taxon>Craniata</taxon>
        <taxon>Vertebrata</taxon>
        <taxon>Euteleostomi</taxon>
        <taxon>Actinopterygii</taxon>
        <taxon>Neopterygii</taxon>
        <taxon>Teleostei</taxon>
        <taxon>Ostariophysi</taxon>
        <taxon>Cypriniformes</taxon>
        <taxon>Cyprinidae</taxon>
        <taxon>Cyprininae</taxon>
        <taxon>Cyprinus</taxon>
    </lineage>
</organism>
<dbReference type="FunFam" id="2.60.40.10:FF:000028">
    <property type="entry name" value="Neuronal cell adhesion molecule"/>
    <property type="match status" value="1"/>
</dbReference>
<feature type="domain" description="Ig-like" evidence="14">
    <location>
        <begin position="489"/>
        <end position="586"/>
    </location>
</feature>
<dbReference type="SMART" id="SM00409">
    <property type="entry name" value="IG"/>
    <property type="match status" value="4"/>
</dbReference>
<keyword evidence="3" id="KW-1003">Cell membrane</keyword>
<feature type="domain" description="Fibronectin type-III" evidence="15">
    <location>
        <begin position="789"/>
        <end position="882"/>
    </location>
</feature>
<dbReference type="CDD" id="cd04969">
    <property type="entry name" value="Ig5_Contactin"/>
    <property type="match status" value="1"/>
</dbReference>
<dbReference type="GO" id="GO:0098552">
    <property type="term" value="C:side of membrane"/>
    <property type="evidence" value="ECO:0007669"/>
    <property type="project" value="UniProtKB-KW"/>
</dbReference>
<dbReference type="Pfam" id="PF00041">
    <property type="entry name" value="fn3"/>
    <property type="match status" value="2"/>
</dbReference>
<feature type="domain" description="Ig-like" evidence="14">
    <location>
        <begin position="397"/>
        <end position="484"/>
    </location>
</feature>
<dbReference type="CDD" id="cd00063">
    <property type="entry name" value="FN3"/>
    <property type="match status" value="4"/>
</dbReference>
<dbReference type="FunFam" id="2.60.40.10:FF:000054">
    <property type="entry name" value="Contactin 1"/>
    <property type="match status" value="1"/>
</dbReference>
<keyword evidence="9" id="KW-1015">Disulfide bond</keyword>
<accession>A0A8C2PQ86</accession>
<dbReference type="SMART" id="SM00060">
    <property type="entry name" value="FN3"/>
    <property type="match status" value="4"/>
</dbReference>
<dbReference type="FunFam" id="2.60.40.10:FF:000047">
    <property type="entry name" value="Contactin 1"/>
    <property type="match status" value="1"/>
</dbReference>
<dbReference type="InterPro" id="IPR036116">
    <property type="entry name" value="FN3_sf"/>
</dbReference>
<dbReference type="Pfam" id="PF13927">
    <property type="entry name" value="Ig_3"/>
    <property type="match status" value="1"/>
</dbReference>
<dbReference type="SUPFAM" id="SSF48726">
    <property type="entry name" value="Immunoglobulin"/>
    <property type="match status" value="5"/>
</dbReference>
<dbReference type="FunFam" id="2.60.40.10:FF:000052">
    <property type="entry name" value="Contactin 1"/>
    <property type="match status" value="1"/>
</dbReference>
<dbReference type="PANTHER" id="PTHR44170">
    <property type="entry name" value="PROTEIN SIDEKICK"/>
    <property type="match status" value="1"/>
</dbReference>
<dbReference type="PROSITE" id="PS50835">
    <property type="entry name" value="IG_LIKE"/>
    <property type="match status" value="5"/>
</dbReference>
<feature type="domain" description="Ig-like" evidence="14">
    <location>
        <begin position="40"/>
        <end position="131"/>
    </location>
</feature>
<evidence type="ECO:0000256" key="13">
    <source>
        <dbReference type="SAM" id="SignalP"/>
    </source>
</evidence>
<evidence type="ECO:0000256" key="7">
    <source>
        <dbReference type="ARBA" id="ARBA00022889"/>
    </source>
</evidence>
<evidence type="ECO:0000256" key="8">
    <source>
        <dbReference type="ARBA" id="ARBA00023136"/>
    </source>
</evidence>
<dbReference type="SUPFAM" id="SSF49265">
    <property type="entry name" value="Fibronectin type III"/>
    <property type="match status" value="2"/>
</dbReference>
<dbReference type="InterPro" id="IPR036179">
    <property type="entry name" value="Ig-like_dom_sf"/>
</dbReference>
<evidence type="ECO:0000256" key="4">
    <source>
        <dbReference type="ARBA" id="ARBA00022622"/>
    </source>
</evidence>
<evidence type="ECO:0000313" key="16">
    <source>
        <dbReference type="Ensembl" id="ENSCCRP00020075295.1"/>
    </source>
</evidence>
<dbReference type="PANTHER" id="PTHR44170:SF10">
    <property type="entry name" value="CONTACTIN-1"/>
    <property type="match status" value="1"/>
</dbReference>
<dbReference type="FunFam" id="2.60.40.10:FF:000064">
    <property type="entry name" value="Contactin 1"/>
    <property type="match status" value="1"/>
</dbReference>
<keyword evidence="8" id="KW-0472">Membrane</keyword>
<keyword evidence="5 13" id="KW-0732">Signal</keyword>
<keyword evidence="6" id="KW-0677">Repeat</keyword>
<evidence type="ECO:0008006" key="18">
    <source>
        <dbReference type="Google" id="ProtNLM"/>
    </source>
</evidence>
<dbReference type="InterPro" id="IPR013098">
    <property type="entry name" value="Ig_I-set"/>
</dbReference>
<evidence type="ECO:0000256" key="6">
    <source>
        <dbReference type="ARBA" id="ARBA00022737"/>
    </source>
</evidence>
<keyword evidence="10" id="KW-0325">Glycoprotein</keyword>
<dbReference type="InterPro" id="IPR003599">
    <property type="entry name" value="Ig_sub"/>
</dbReference>
<dbReference type="FunFam" id="2.60.40.10:FF:000044">
    <property type="entry name" value="Contactin 1"/>
    <property type="match status" value="1"/>
</dbReference>
<evidence type="ECO:0000256" key="12">
    <source>
        <dbReference type="ARBA" id="ARBA00023319"/>
    </source>
</evidence>
<dbReference type="FunFam" id="2.60.40.10:FF:000005">
    <property type="entry name" value="Neuronal cell adhesion molecule"/>
    <property type="match status" value="1"/>
</dbReference>
<dbReference type="GO" id="GO:0098609">
    <property type="term" value="P:cell-cell adhesion"/>
    <property type="evidence" value="ECO:0007669"/>
    <property type="project" value="TreeGrafter"/>
</dbReference>
<dbReference type="InterPro" id="IPR013783">
    <property type="entry name" value="Ig-like_fold"/>
</dbReference>
<reference evidence="16" key="1">
    <citation type="submission" date="2025-08" db="UniProtKB">
        <authorList>
            <consortium name="Ensembl"/>
        </authorList>
    </citation>
    <scope>IDENTIFICATION</scope>
</reference>
<dbReference type="GO" id="GO:0005886">
    <property type="term" value="C:plasma membrane"/>
    <property type="evidence" value="ECO:0007669"/>
    <property type="project" value="UniProtKB-SubCell"/>
</dbReference>
<dbReference type="SMART" id="SM00408">
    <property type="entry name" value="IGc2"/>
    <property type="match status" value="5"/>
</dbReference>
<dbReference type="Pfam" id="PF00047">
    <property type="entry name" value="ig"/>
    <property type="match status" value="1"/>
</dbReference>